<dbReference type="CDD" id="cd00616">
    <property type="entry name" value="AHBA_syn"/>
    <property type="match status" value="1"/>
</dbReference>
<dbReference type="EMBL" id="JACAST010000002">
    <property type="protein sequence ID" value="NWK01795.1"/>
    <property type="molecule type" value="Genomic_DNA"/>
</dbReference>
<comment type="similarity">
    <text evidence="1">Belongs to the DegT/DnrJ/EryC1 family.</text>
</comment>
<dbReference type="InterPro" id="IPR015421">
    <property type="entry name" value="PyrdxlP-dep_Trfase_major"/>
</dbReference>
<proteinExistence type="inferred from homology"/>
<dbReference type="InterPro" id="IPR015424">
    <property type="entry name" value="PyrdxlP-dep_Trfase"/>
</dbReference>
<dbReference type="GO" id="GO:0008483">
    <property type="term" value="F:transaminase activity"/>
    <property type="evidence" value="ECO:0007669"/>
    <property type="project" value="UniProtKB-KW"/>
</dbReference>
<evidence type="ECO:0000313" key="2">
    <source>
        <dbReference type="EMBL" id="NWK01795.1"/>
    </source>
</evidence>
<reference evidence="2 3" key="1">
    <citation type="journal article" date="2019" name="Environ. Microbiol.">
        <title>Genomics insights into ecotype formation of ammonia-oxidizing archaea in the deep ocean.</title>
        <authorList>
            <person name="Wang Y."/>
            <person name="Huang J.M."/>
            <person name="Cui G.J."/>
            <person name="Nunoura T."/>
            <person name="Takaki Y."/>
            <person name="Li W.L."/>
            <person name="Li J."/>
            <person name="Gao Z.M."/>
            <person name="Takai K."/>
            <person name="Zhang A.Q."/>
            <person name="Stepanauskas R."/>
        </authorList>
    </citation>
    <scope>NUCLEOTIDE SEQUENCE [LARGE SCALE GENOMIC DNA]</scope>
    <source>
        <strain evidence="2 3">N8</strain>
    </source>
</reference>
<keyword evidence="1" id="KW-0663">Pyridoxal phosphate</keyword>
<protein>
    <submittedName>
        <fullName evidence="2">DegT/DnrJ/EryC1/StrS family aminotransferase</fullName>
    </submittedName>
</protein>
<dbReference type="Gene3D" id="3.40.640.10">
    <property type="entry name" value="Type I PLP-dependent aspartate aminotransferase-like (Major domain)"/>
    <property type="match status" value="1"/>
</dbReference>
<dbReference type="PIRSF" id="PIRSF000390">
    <property type="entry name" value="PLP_StrS"/>
    <property type="match status" value="1"/>
</dbReference>
<dbReference type="InterPro" id="IPR000653">
    <property type="entry name" value="DegT/StrS_aminotransferase"/>
</dbReference>
<keyword evidence="2" id="KW-0808">Transferase</keyword>
<accession>A0A7K4NKG4</accession>
<dbReference type="InterPro" id="IPR015422">
    <property type="entry name" value="PyrdxlP-dep_Trfase_small"/>
</dbReference>
<sequence length="380" mass="42854">MPEWKIPLYKIYTDDEDLNLVTKIIKRGNRWAIGPEVEQFENAIKNYVGSDYCLTLNSGTSALHASLLAYELGKGAEIIVPSFTFISTVNSVLFVDAIPTFAEIEETNLGLDPELIQARISSRTKAIIPMDCGGLPCKIFEIKKQIEDAGLILIEDAAEALGSSVKGTKVGSNADATIFSFTGNKVLTTGEGGAITTNSREIYEKIKLIRSHGRIDKINYFNNPHESNYQGVGYNWRMSTITACLGITQLEKLDKIIKMRQEHANFLSERLSKHSQIQVPKGNTEYIHIYQMYTIRLPNKIIRDKLHSHLLADGIFSKVYFYPIHLTDFYKKKFGTKLGNLPVTEKIADQVLTLPIYPNMTTEEKNLLVESIDMFFEKLE</sequence>
<dbReference type="GO" id="GO:0000271">
    <property type="term" value="P:polysaccharide biosynthetic process"/>
    <property type="evidence" value="ECO:0007669"/>
    <property type="project" value="TreeGrafter"/>
</dbReference>
<keyword evidence="2" id="KW-0032">Aminotransferase</keyword>
<gene>
    <name evidence="2" type="ORF">HX804_00565</name>
</gene>
<dbReference type="Proteomes" id="UP000529843">
    <property type="component" value="Unassembled WGS sequence"/>
</dbReference>
<dbReference type="GO" id="GO:0030170">
    <property type="term" value="F:pyridoxal phosphate binding"/>
    <property type="evidence" value="ECO:0007669"/>
    <property type="project" value="TreeGrafter"/>
</dbReference>
<dbReference type="Pfam" id="PF01041">
    <property type="entry name" value="DegT_DnrJ_EryC1"/>
    <property type="match status" value="1"/>
</dbReference>
<dbReference type="SUPFAM" id="SSF53383">
    <property type="entry name" value="PLP-dependent transferases"/>
    <property type="match status" value="1"/>
</dbReference>
<dbReference type="PANTHER" id="PTHR30244:SF34">
    <property type="entry name" value="DTDP-4-AMINO-4,6-DIDEOXYGALACTOSE TRANSAMINASE"/>
    <property type="match status" value="1"/>
</dbReference>
<dbReference type="PANTHER" id="PTHR30244">
    <property type="entry name" value="TRANSAMINASE"/>
    <property type="match status" value="1"/>
</dbReference>
<name>A0A7K4NKG4_9ARCH</name>
<evidence type="ECO:0000313" key="3">
    <source>
        <dbReference type="Proteomes" id="UP000529843"/>
    </source>
</evidence>
<comment type="caution">
    <text evidence="2">The sequence shown here is derived from an EMBL/GenBank/DDBJ whole genome shotgun (WGS) entry which is preliminary data.</text>
</comment>
<evidence type="ECO:0000256" key="1">
    <source>
        <dbReference type="RuleBase" id="RU004508"/>
    </source>
</evidence>
<dbReference type="Gene3D" id="3.90.1150.10">
    <property type="entry name" value="Aspartate Aminotransferase, domain 1"/>
    <property type="match status" value="1"/>
</dbReference>
<organism evidence="2 3">
    <name type="scientific">Marine Group I thaumarchaeote</name>
    <dbReference type="NCBI Taxonomy" id="2511932"/>
    <lineage>
        <taxon>Archaea</taxon>
        <taxon>Nitrososphaerota</taxon>
        <taxon>Marine Group I</taxon>
    </lineage>
</organism>
<dbReference type="AlphaFoldDB" id="A0A7K4NKG4"/>